<feature type="domain" description="UDP-glucose/GDP-mannose dehydrogenase C-terminal" evidence="11">
    <location>
        <begin position="315"/>
        <end position="417"/>
    </location>
</feature>
<feature type="binding site" evidence="10">
    <location>
        <position position="30"/>
    </location>
    <ligand>
        <name>NAD(+)</name>
        <dbReference type="ChEBI" id="CHEBI:57540"/>
    </ligand>
</feature>
<dbReference type="NCBIfam" id="TIGR03026">
    <property type="entry name" value="NDP-sugDHase"/>
    <property type="match status" value="1"/>
</dbReference>
<dbReference type="EMBL" id="MHKO01000020">
    <property type="protein sequence ID" value="OGY92511.1"/>
    <property type="molecule type" value="Genomic_DNA"/>
</dbReference>
<evidence type="ECO:0000313" key="13">
    <source>
        <dbReference type="Proteomes" id="UP000178109"/>
    </source>
</evidence>
<dbReference type="UniPathway" id="UPA00038">
    <property type="reaction ID" value="UER00491"/>
</dbReference>
<sequence>MHISIIGAGYVGLVTGACLAELGHEVVIMDIDESRVEKLQRGIIPIHEPGLSRLIEKNALDGRLDFTTSLEEAVKASDIHFICVWTPPLPDGRADLTAVESVAKNLGEIFSRLTPPKPIVVTKSTVPVGTGARIREFIGQSYHEPFAVISNPEFLREGQAVADMMRPDRIVIGGDDEEAVAKVSSLYDAIQAPRILTDLPTAEMIKYAANAFLATKISFINEVANVCELVGADIDMVKEGIGSDPRIGKAFLYAGLGYGGSCFPKDVRALQQFSNHHGYDFKLLKSVIEVNEQQRQLFIDKLRRHLKDLAGKEILVLGLAFKANTDDVRESAAIDIIRRLQAQGAKIRAYDSLALLTAQKVLDGDIKYVGHPHDGAKGAHAIIIATEWPDFKDLDWPYIRSQVANPLVVDGRNLLDAKLLRELGFTYEGVGRK</sequence>
<protein>
    <recommendedName>
        <fullName evidence="3 7">UDP-glucose 6-dehydrogenase</fullName>
        <ecNumber evidence="3 7">1.1.1.22</ecNumber>
    </recommendedName>
</protein>
<dbReference type="InterPro" id="IPR014027">
    <property type="entry name" value="UDP-Glc/GDP-Man_DH_C"/>
</dbReference>
<dbReference type="GO" id="GO:0051287">
    <property type="term" value="F:NAD binding"/>
    <property type="evidence" value="ECO:0007669"/>
    <property type="project" value="InterPro"/>
</dbReference>
<name>A0A1G2BTS8_9BACT</name>
<keyword evidence="5 7" id="KW-0520">NAD</keyword>
<dbReference type="SMART" id="SM00984">
    <property type="entry name" value="UDPG_MGDP_dh_C"/>
    <property type="match status" value="1"/>
</dbReference>
<dbReference type="EC" id="1.1.1.22" evidence="3 7"/>
<accession>A0A1G2BTS8</accession>
<evidence type="ECO:0000256" key="9">
    <source>
        <dbReference type="PIRSR" id="PIRSR500134-2"/>
    </source>
</evidence>
<dbReference type="InterPro" id="IPR036220">
    <property type="entry name" value="UDP-Glc/GDP-Man_DH_C_sf"/>
</dbReference>
<evidence type="ECO:0000256" key="3">
    <source>
        <dbReference type="ARBA" id="ARBA00012954"/>
    </source>
</evidence>
<comment type="pathway">
    <text evidence="1">Nucleotide-sugar biosynthesis; UDP-alpha-D-glucuronate biosynthesis; UDP-alpha-D-glucuronate from UDP-alpha-D-glucose: step 1/1.</text>
</comment>
<feature type="binding site" evidence="10">
    <location>
        <position position="125"/>
    </location>
    <ligand>
        <name>NAD(+)</name>
        <dbReference type="ChEBI" id="CHEBI:57540"/>
    </ligand>
</feature>
<dbReference type="InterPro" id="IPR014026">
    <property type="entry name" value="UDP-Glc/GDP-Man_DH_dimer"/>
</dbReference>
<feature type="binding site" evidence="10">
    <location>
        <position position="157"/>
    </location>
    <ligand>
        <name>NAD(+)</name>
        <dbReference type="ChEBI" id="CHEBI:57540"/>
    </ligand>
</feature>
<dbReference type="SUPFAM" id="SSF51735">
    <property type="entry name" value="NAD(P)-binding Rossmann-fold domains"/>
    <property type="match status" value="1"/>
</dbReference>
<evidence type="ECO:0000256" key="5">
    <source>
        <dbReference type="ARBA" id="ARBA00023027"/>
    </source>
</evidence>
<evidence type="ECO:0000256" key="10">
    <source>
        <dbReference type="PIRSR" id="PIRSR500134-3"/>
    </source>
</evidence>
<dbReference type="Pfam" id="PF00984">
    <property type="entry name" value="UDPG_MGDP_dh"/>
    <property type="match status" value="1"/>
</dbReference>
<feature type="binding site" evidence="9">
    <location>
        <position position="206"/>
    </location>
    <ligand>
        <name>substrate</name>
    </ligand>
</feature>
<comment type="catalytic activity">
    <reaction evidence="6 7">
        <text>UDP-alpha-D-glucose + 2 NAD(+) + H2O = UDP-alpha-D-glucuronate + 2 NADH + 3 H(+)</text>
        <dbReference type="Rhea" id="RHEA:23596"/>
        <dbReference type="ChEBI" id="CHEBI:15377"/>
        <dbReference type="ChEBI" id="CHEBI:15378"/>
        <dbReference type="ChEBI" id="CHEBI:57540"/>
        <dbReference type="ChEBI" id="CHEBI:57945"/>
        <dbReference type="ChEBI" id="CHEBI:58052"/>
        <dbReference type="ChEBI" id="CHEBI:58885"/>
        <dbReference type="EC" id="1.1.1.22"/>
    </reaction>
</comment>
<dbReference type="Gene3D" id="3.40.50.720">
    <property type="entry name" value="NAD(P)-binding Rossmann-like Domain"/>
    <property type="match status" value="2"/>
</dbReference>
<dbReference type="PIRSF" id="PIRSF500134">
    <property type="entry name" value="UDPglc_DH_bac"/>
    <property type="match status" value="1"/>
</dbReference>
<dbReference type="GO" id="GO:0006065">
    <property type="term" value="P:UDP-glucuronate biosynthetic process"/>
    <property type="evidence" value="ECO:0007669"/>
    <property type="project" value="UniProtKB-UniPathway"/>
</dbReference>
<organism evidence="12 13">
    <name type="scientific">Candidatus Komeilibacteria bacterium RIFCSPLOWO2_02_FULL_48_11</name>
    <dbReference type="NCBI Taxonomy" id="1798553"/>
    <lineage>
        <taxon>Bacteria</taxon>
        <taxon>Candidatus Komeiliibacteriota</taxon>
    </lineage>
</organism>
<gene>
    <name evidence="12" type="ORF">A3H70_04690</name>
</gene>
<dbReference type="InterPro" id="IPR036291">
    <property type="entry name" value="NAD(P)-bd_dom_sf"/>
</dbReference>
<feature type="binding site" evidence="10">
    <location>
        <position position="329"/>
    </location>
    <ligand>
        <name>NAD(+)</name>
        <dbReference type="ChEBI" id="CHEBI:57540"/>
    </ligand>
</feature>
<dbReference type="InterPro" id="IPR001732">
    <property type="entry name" value="UDP-Glc/GDP-Man_DH_N"/>
</dbReference>
<dbReference type="Gene3D" id="1.20.5.100">
    <property type="entry name" value="Cytochrome c1, transmembrane anchor, C-terminal"/>
    <property type="match status" value="1"/>
</dbReference>
<dbReference type="Pfam" id="PF03721">
    <property type="entry name" value="UDPG_MGDP_dh_N"/>
    <property type="match status" value="1"/>
</dbReference>
<evidence type="ECO:0000256" key="8">
    <source>
        <dbReference type="PIRSR" id="PIRSR500134-1"/>
    </source>
</evidence>
<dbReference type="SUPFAM" id="SSF52413">
    <property type="entry name" value="UDP-glucose/GDP-mannose dehydrogenase C-terminal domain"/>
    <property type="match status" value="1"/>
</dbReference>
<dbReference type="Pfam" id="PF03720">
    <property type="entry name" value="UDPG_MGDP_dh_C"/>
    <property type="match status" value="1"/>
</dbReference>
<dbReference type="SUPFAM" id="SSF48179">
    <property type="entry name" value="6-phosphogluconate dehydrogenase C-terminal domain-like"/>
    <property type="match status" value="1"/>
</dbReference>
<keyword evidence="4 7" id="KW-0560">Oxidoreductase</keyword>
<feature type="binding site" evidence="10">
    <location>
        <position position="265"/>
    </location>
    <ligand>
        <name>NAD(+)</name>
        <dbReference type="ChEBI" id="CHEBI:57540"/>
    </ligand>
</feature>
<proteinExistence type="inferred from homology"/>
<feature type="binding site" evidence="10">
    <location>
        <position position="35"/>
    </location>
    <ligand>
        <name>NAD(+)</name>
        <dbReference type="ChEBI" id="CHEBI:57540"/>
    </ligand>
</feature>
<dbReference type="InterPro" id="IPR008927">
    <property type="entry name" value="6-PGluconate_DH-like_C_sf"/>
</dbReference>
<dbReference type="Proteomes" id="UP000178109">
    <property type="component" value="Unassembled WGS sequence"/>
</dbReference>
<evidence type="ECO:0000256" key="7">
    <source>
        <dbReference type="PIRNR" id="PIRNR000124"/>
    </source>
</evidence>
<feature type="binding site" evidence="10">
    <location>
        <position position="86"/>
    </location>
    <ligand>
        <name>NAD(+)</name>
        <dbReference type="ChEBI" id="CHEBI:57540"/>
    </ligand>
</feature>
<dbReference type="GO" id="GO:0003979">
    <property type="term" value="F:UDP-glucose 6-dehydrogenase activity"/>
    <property type="evidence" value="ECO:0007669"/>
    <property type="project" value="UniProtKB-EC"/>
</dbReference>
<comment type="similarity">
    <text evidence="2 7">Belongs to the UDP-glucose/GDP-mannose dehydrogenase family.</text>
</comment>
<dbReference type="InterPro" id="IPR017476">
    <property type="entry name" value="UDP-Glc/GDP-Man"/>
</dbReference>
<dbReference type="PIRSF" id="PIRSF000124">
    <property type="entry name" value="UDPglc_GDPman_dh"/>
    <property type="match status" value="1"/>
</dbReference>
<evidence type="ECO:0000256" key="2">
    <source>
        <dbReference type="ARBA" id="ARBA00006601"/>
    </source>
</evidence>
<dbReference type="PANTHER" id="PTHR43750:SF3">
    <property type="entry name" value="UDP-GLUCOSE 6-DEHYDROGENASE TUAD"/>
    <property type="match status" value="1"/>
</dbReference>
<dbReference type="GO" id="GO:0000271">
    <property type="term" value="P:polysaccharide biosynthetic process"/>
    <property type="evidence" value="ECO:0007669"/>
    <property type="project" value="InterPro"/>
</dbReference>
<feature type="binding site" evidence="9">
    <location>
        <position position="322"/>
    </location>
    <ligand>
        <name>substrate</name>
    </ligand>
</feature>
<evidence type="ECO:0000313" key="12">
    <source>
        <dbReference type="EMBL" id="OGY92511.1"/>
    </source>
</evidence>
<dbReference type="InterPro" id="IPR028357">
    <property type="entry name" value="UDPglc_DH_bac"/>
</dbReference>
<feature type="active site" description="Nucleophile" evidence="8">
    <location>
        <position position="262"/>
    </location>
</feature>
<evidence type="ECO:0000256" key="1">
    <source>
        <dbReference type="ARBA" id="ARBA00004701"/>
    </source>
</evidence>
<evidence type="ECO:0000259" key="11">
    <source>
        <dbReference type="SMART" id="SM00984"/>
    </source>
</evidence>
<dbReference type="PANTHER" id="PTHR43750">
    <property type="entry name" value="UDP-GLUCOSE 6-DEHYDROGENASE TUAD"/>
    <property type="match status" value="1"/>
</dbReference>
<comment type="caution">
    <text evidence="12">The sequence shown here is derived from an EMBL/GenBank/DDBJ whole genome shotgun (WGS) entry which is preliminary data.</text>
</comment>
<reference evidence="12 13" key="1">
    <citation type="journal article" date="2016" name="Nat. Commun.">
        <title>Thousands of microbial genomes shed light on interconnected biogeochemical processes in an aquifer system.</title>
        <authorList>
            <person name="Anantharaman K."/>
            <person name="Brown C.T."/>
            <person name="Hug L.A."/>
            <person name="Sharon I."/>
            <person name="Castelle C.J."/>
            <person name="Probst A.J."/>
            <person name="Thomas B.C."/>
            <person name="Singh A."/>
            <person name="Wilkins M.J."/>
            <person name="Karaoz U."/>
            <person name="Brodie E.L."/>
            <person name="Williams K.H."/>
            <person name="Hubbard S.S."/>
            <person name="Banfield J.F."/>
        </authorList>
    </citation>
    <scope>NUCLEOTIDE SEQUENCE [LARGE SCALE GENOMIC DNA]</scope>
</reference>
<dbReference type="STRING" id="1798553.A3H70_04690"/>
<evidence type="ECO:0000256" key="4">
    <source>
        <dbReference type="ARBA" id="ARBA00023002"/>
    </source>
</evidence>
<feature type="binding site" evidence="9">
    <location>
        <begin position="154"/>
        <end position="157"/>
    </location>
    <ligand>
        <name>substrate</name>
    </ligand>
</feature>
<feature type="binding site" evidence="9">
    <location>
        <begin position="251"/>
        <end position="255"/>
    </location>
    <ligand>
        <name>substrate</name>
    </ligand>
</feature>
<feature type="binding site" evidence="9">
    <location>
        <position position="259"/>
    </location>
    <ligand>
        <name>substrate</name>
    </ligand>
</feature>
<evidence type="ECO:0000256" key="6">
    <source>
        <dbReference type="ARBA" id="ARBA00047473"/>
    </source>
</evidence>
<dbReference type="AlphaFoldDB" id="A0A1G2BTS8"/>